<comment type="caution">
    <text evidence="2">The sequence shown here is derived from an EMBL/GenBank/DDBJ whole genome shotgun (WGS) entry which is preliminary data.</text>
</comment>
<evidence type="ECO:0000313" key="3">
    <source>
        <dbReference type="Proteomes" id="UP000564378"/>
    </source>
</evidence>
<protein>
    <recommendedName>
        <fullName evidence="4">Lipoprotein</fullName>
    </recommendedName>
</protein>
<dbReference type="RefSeq" id="WP_185799504.1">
    <property type="nucleotide sequence ID" value="NZ_JACJVJ010000001.1"/>
</dbReference>
<name>A0A842HR04_9SPHN</name>
<gene>
    <name evidence="2" type="ORF">H6P80_01060</name>
</gene>
<feature type="signal peptide" evidence="1">
    <location>
        <begin position="1"/>
        <end position="21"/>
    </location>
</feature>
<reference evidence="2 3" key="1">
    <citation type="submission" date="2020-08" db="EMBL/GenBank/DDBJ databases">
        <title>Draft genome sequence of Parasphingopyxis sp. GrpM-11.</title>
        <authorList>
            <person name="Oh J."/>
            <person name="Roh D.-H."/>
        </authorList>
    </citation>
    <scope>NUCLEOTIDE SEQUENCE [LARGE SCALE GENOMIC DNA]</scope>
    <source>
        <strain evidence="2 3">GrpM-11</strain>
    </source>
</reference>
<dbReference type="Proteomes" id="UP000564378">
    <property type="component" value="Unassembled WGS sequence"/>
</dbReference>
<dbReference type="EMBL" id="JACJVJ010000001">
    <property type="protein sequence ID" value="MBC2776198.1"/>
    <property type="molecule type" value="Genomic_DNA"/>
</dbReference>
<dbReference type="AlphaFoldDB" id="A0A842HR04"/>
<evidence type="ECO:0000313" key="2">
    <source>
        <dbReference type="EMBL" id="MBC2776198.1"/>
    </source>
</evidence>
<sequence length="136" mass="14642">MVRFMPLALALPLLAGCAANAMESASSDDLSERDQRRMAALLDDKVPGEPESCITLRPTTQSSIIGDRMVLYRNGTTVYANDFDGQCSNLRSDSTIVTSTPSNRLCSGDIAEIRDPHSGVSFGSCAYGEFTPYRPG</sequence>
<accession>A0A842HR04</accession>
<evidence type="ECO:0008006" key="4">
    <source>
        <dbReference type="Google" id="ProtNLM"/>
    </source>
</evidence>
<feature type="chain" id="PRO_5032666720" description="Lipoprotein" evidence="1">
    <location>
        <begin position="22"/>
        <end position="136"/>
    </location>
</feature>
<proteinExistence type="predicted"/>
<organism evidence="2 3">
    <name type="scientific">Parasphingopyxis marina</name>
    <dbReference type="NCBI Taxonomy" id="2761622"/>
    <lineage>
        <taxon>Bacteria</taxon>
        <taxon>Pseudomonadati</taxon>
        <taxon>Pseudomonadota</taxon>
        <taxon>Alphaproteobacteria</taxon>
        <taxon>Sphingomonadales</taxon>
        <taxon>Sphingomonadaceae</taxon>
        <taxon>Parasphingopyxis</taxon>
    </lineage>
</organism>
<dbReference type="PROSITE" id="PS51257">
    <property type="entry name" value="PROKAR_LIPOPROTEIN"/>
    <property type="match status" value="1"/>
</dbReference>
<keyword evidence="1" id="KW-0732">Signal</keyword>
<keyword evidence="3" id="KW-1185">Reference proteome</keyword>
<evidence type="ECO:0000256" key="1">
    <source>
        <dbReference type="SAM" id="SignalP"/>
    </source>
</evidence>